<feature type="non-terminal residue" evidence="1">
    <location>
        <position position="396"/>
    </location>
</feature>
<proteinExistence type="predicted"/>
<dbReference type="AlphaFoldDB" id="A0AAN7S9D6"/>
<sequence>MAAYGSQERVQQKALRRHTVYILSMMPYGMEYPFGQLGSAVLAVSPPSFLCTPSLLAVYILSLTSYGMEYPFGQLGSAVLAVSSPNFFCTPSLLAGQEVFRDLLPQPTPRAAQGWRLNHFLGQPVPILDNPFSEEKFPNIQSKPPLAQLEAISSCPITCYLGEETDPHLSTTSFQAKQSQLPQPLLIRLVLQKRQSLSSSLTLVDSTLHTETIERATGEDCKNYCGMCKQIRDEFAKKIRTVLATSSQRLLCWKGCDQQCKVQQWLVTSSIPWGSILGPTLFNVFTNNRGKKNLSKLSVQCKRGVGVATAEGRLERQLEKRADRDLDTWAPVGKKLETSQQRALAAEAVNCILGCSSKAGASRARGVIIPLHQAFVRVHLLQLSVPSFKASKAYSR</sequence>
<comment type="caution">
    <text evidence="1">The sequence shown here is derived from an EMBL/GenBank/DDBJ whole genome shotgun (WGS) entry which is preliminary data.</text>
</comment>
<evidence type="ECO:0000313" key="2">
    <source>
        <dbReference type="Proteomes" id="UP001333110"/>
    </source>
</evidence>
<dbReference type="EMBL" id="JAUNZN010000004">
    <property type="protein sequence ID" value="KAK4822228.1"/>
    <property type="molecule type" value="Genomic_DNA"/>
</dbReference>
<protein>
    <submittedName>
        <fullName evidence="1">Uncharacterized protein</fullName>
    </submittedName>
</protein>
<keyword evidence="2" id="KW-1185">Reference proteome</keyword>
<dbReference type="Proteomes" id="UP001333110">
    <property type="component" value="Unassembled WGS sequence"/>
</dbReference>
<evidence type="ECO:0000313" key="1">
    <source>
        <dbReference type="EMBL" id="KAK4822228.1"/>
    </source>
</evidence>
<accession>A0AAN7S9D6</accession>
<organism evidence="1 2">
    <name type="scientific">Mycteria americana</name>
    <name type="common">Wood stork</name>
    <dbReference type="NCBI Taxonomy" id="33587"/>
    <lineage>
        <taxon>Eukaryota</taxon>
        <taxon>Metazoa</taxon>
        <taxon>Chordata</taxon>
        <taxon>Craniata</taxon>
        <taxon>Vertebrata</taxon>
        <taxon>Euteleostomi</taxon>
        <taxon>Archelosauria</taxon>
        <taxon>Archosauria</taxon>
        <taxon>Dinosauria</taxon>
        <taxon>Saurischia</taxon>
        <taxon>Theropoda</taxon>
        <taxon>Coelurosauria</taxon>
        <taxon>Aves</taxon>
        <taxon>Neognathae</taxon>
        <taxon>Neoaves</taxon>
        <taxon>Aequornithes</taxon>
        <taxon>Ciconiiformes</taxon>
        <taxon>Ciconiidae</taxon>
        <taxon>Mycteria</taxon>
    </lineage>
</organism>
<reference evidence="1 2" key="1">
    <citation type="journal article" date="2023" name="J. Hered.">
        <title>Chromosome-level genome of the wood stork (Mycteria americana) provides insight into avian chromosome evolution.</title>
        <authorList>
            <person name="Flamio R. Jr."/>
            <person name="Ramstad K.M."/>
        </authorList>
    </citation>
    <scope>NUCLEOTIDE SEQUENCE [LARGE SCALE GENOMIC DNA]</scope>
    <source>
        <strain evidence="1">JAX WOST 10</strain>
    </source>
</reference>
<gene>
    <name evidence="1" type="ORF">QYF61_011869</name>
</gene>
<name>A0AAN7S9D6_MYCAM</name>